<dbReference type="Gene3D" id="1.25.40.10">
    <property type="entry name" value="Tetratricopeptide repeat domain"/>
    <property type="match status" value="1"/>
</dbReference>
<protein>
    <submittedName>
        <fullName evidence="1">Tetratricopeptide repeat protein</fullName>
    </submittedName>
</protein>
<name>A0ABR9TSU1_9FLAO</name>
<evidence type="ECO:0000313" key="1">
    <source>
        <dbReference type="EMBL" id="MBE8728112.1"/>
    </source>
</evidence>
<proteinExistence type="predicted"/>
<dbReference type="SUPFAM" id="SSF48452">
    <property type="entry name" value="TPR-like"/>
    <property type="match status" value="1"/>
</dbReference>
<reference evidence="1 2" key="1">
    <citation type="submission" date="2018-07" db="EMBL/GenBank/DDBJ databases">
        <title>Genome assembly of strain KB82.</title>
        <authorList>
            <person name="Kukolya J."/>
            <person name="Horvath B."/>
            <person name="Nagy I."/>
            <person name="Toth A."/>
        </authorList>
    </citation>
    <scope>NUCLEOTIDE SEQUENCE [LARGE SCALE GENOMIC DNA]</scope>
    <source>
        <strain evidence="1 2">Kb82</strain>
    </source>
</reference>
<dbReference type="EMBL" id="PRDM01000006">
    <property type="protein sequence ID" value="MBE8728112.1"/>
    <property type="molecule type" value="Genomic_DNA"/>
</dbReference>
<accession>A0ABR9TSU1</accession>
<organism evidence="1 2">
    <name type="scientific">Flavobacterium hungaricum</name>
    <dbReference type="NCBI Taxonomy" id="2082725"/>
    <lineage>
        <taxon>Bacteria</taxon>
        <taxon>Pseudomonadati</taxon>
        <taxon>Bacteroidota</taxon>
        <taxon>Flavobacteriia</taxon>
        <taxon>Flavobacteriales</taxon>
        <taxon>Flavobacteriaceae</taxon>
        <taxon>Flavobacterium</taxon>
    </lineage>
</organism>
<keyword evidence="2" id="KW-1185">Reference proteome</keyword>
<dbReference type="RefSeq" id="WP_194141219.1">
    <property type="nucleotide sequence ID" value="NZ_PRDM01000006.1"/>
</dbReference>
<gene>
    <name evidence="1" type="ORF">C4F50_24610</name>
</gene>
<comment type="caution">
    <text evidence="1">The sequence shown here is derived from an EMBL/GenBank/DDBJ whole genome shotgun (WGS) entry which is preliminary data.</text>
</comment>
<evidence type="ECO:0000313" key="2">
    <source>
        <dbReference type="Proteomes" id="UP000640614"/>
    </source>
</evidence>
<dbReference type="InterPro" id="IPR011990">
    <property type="entry name" value="TPR-like_helical_dom_sf"/>
</dbReference>
<dbReference type="Proteomes" id="UP000640614">
    <property type="component" value="Unassembled WGS sequence"/>
</dbReference>
<sequence>MTDWYRRKTWTKTDEEEFFAKLGRARKDGRAQYLKIQAIELIYTKEKKLVNVAEELLNKVLREYPENRIEKSPCYNFLGQIYELRNDAEMAICFYKKSLDYEKEFPNVITSSYLDFSKIVIQEGKTESYNEVEKILIEKIENESISFPVQNYIMYSILAIISEFKGNSEQARSFAEIAEKNSKAEKNSLWNPRKQKIGIVENRINWLDKLVGRK</sequence>